<name>C0QG93_DESAH</name>
<dbReference type="eggNOG" id="COG0045">
    <property type="taxonomic scope" value="Bacteria"/>
</dbReference>
<evidence type="ECO:0000259" key="5">
    <source>
        <dbReference type="PROSITE" id="PS50975"/>
    </source>
</evidence>
<dbReference type="Gene3D" id="3.40.50.720">
    <property type="entry name" value="NAD(P)-binding Rossmann-like Domain"/>
    <property type="match status" value="1"/>
</dbReference>
<dbReference type="SUPFAM" id="SSF52210">
    <property type="entry name" value="Succinyl-CoA synthetase domains"/>
    <property type="match status" value="2"/>
</dbReference>
<dbReference type="Gene3D" id="3.40.50.261">
    <property type="entry name" value="Succinyl-CoA synthetase domains"/>
    <property type="match status" value="2"/>
</dbReference>
<dbReference type="SUPFAM" id="SSF56059">
    <property type="entry name" value="Glutathione synthetase ATP-binding domain-like"/>
    <property type="match status" value="1"/>
</dbReference>
<dbReference type="InterPro" id="IPR051538">
    <property type="entry name" value="Acyl-CoA_Synth/Transferase"/>
</dbReference>
<evidence type="ECO:0000256" key="2">
    <source>
        <dbReference type="ARBA" id="ARBA00022741"/>
    </source>
</evidence>
<dbReference type="AlphaFoldDB" id="C0QG93"/>
<dbReference type="KEGG" id="dat:HRM2_46160"/>
<dbReference type="Pfam" id="PF19045">
    <property type="entry name" value="Ligase_CoA_2"/>
    <property type="match status" value="1"/>
</dbReference>
<evidence type="ECO:0000256" key="1">
    <source>
        <dbReference type="ARBA" id="ARBA00022598"/>
    </source>
</evidence>
<dbReference type="OrthoDB" id="9791027at2"/>
<dbReference type="InterPro" id="IPR036291">
    <property type="entry name" value="NAD(P)-bd_dom_sf"/>
</dbReference>
<keyword evidence="2 4" id="KW-0547">Nucleotide-binding</keyword>
<dbReference type="EMBL" id="CP001087">
    <property type="protein sequence ID" value="ACN17672.1"/>
    <property type="molecule type" value="Genomic_DNA"/>
</dbReference>
<accession>C0QG93</accession>
<dbReference type="GO" id="GO:0005524">
    <property type="term" value="F:ATP binding"/>
    <property type="evidence" value="ECO:0007669"/>
    <property type="project" value="UniProtKB-UniRule"/>
</dbReference>
<dbReference type="InterPro" id="IPR003781">
    <property type="entry name" value="CoA-bd"/>
</dbReference>
<dbReference type="InterPro" id="IPR043938">
    <property type="entry name" value="Ligase_CoA_dom"/>
</dbReference>
<dbReference type="Pfam" id="PF13607">
    <property type="entry name" value="Succ_CoA_lig"/>
    <property type="match status" value="1"/>
</dbReference>
<dbReference type="PANTHER" id="PTHR43334:SF1">
    <property type="entry name" value="3-HYDROXYPROPIONATE--COA LIGASE [ADP-FORMING]"/>
    <property type="match status" value="1"/>
</dbReference>
<dbReference type="InterPro" id="IPR013815">
    <property type="entry name" value="ATP_grasp_subdomain_1"/>
</dbReference>
<keyword evidence="1" id="KW-0436">Ligase</keyword>
<feature type="domain" description="ATP-grasp" evidence="5">
    <location>
        <begin position="24"/>
        <end position="60"/>
    </location>
</feature>
<dbReference type="SUPFAM" id="SSF51735">
    <property type="entry name" value="NAD(P)-binding Rossmann-fold domains"/>
    <property type="match status" value="1"/>
</dbReference>
<dbReference type="Proteomes" id="UP000000442">
    <property type="component" value="Chromosome"/>
</dbReference>
<dbReference type="Gene3D" id="3.30.1490.20">
    <property type="entry name" value="ATP-grasp fold, A domain"/>
    <property type="match status" value="1"/>
</dbReference>
<dbReference type="PROSITE" id="PS50975">
    <property type="entry name" value="ATP_GRASP"/>
    <property type="match status" value="1"/>
</dbReference>
<reference evidence="6 7" key="1">
    <citation type="journal article" date="2009" name="Environ. Microbiol.">
        <title>Genome sequence of Desulfobacterium autotrophicum HRM2, a marine sulfate reducer oxidizing organic carbon completely to carbon dioxide.</title>
        <authorList>
            <person name="Strittmatter A.W."/>
            <person name="Liesegang H."/>
            <person name="Rabus R."/>
            <person name="Decker I."/>
            <person name="Amann J."/>
            <person name="Andres S."/>
            <person name="Henne A."/>
            <person name="Fricke W.F."/>
            <person name="Martinez-Arias R."/>
            <person name="Bartels D."/>
            <person name="Goesmann A."/>
            <person name="Krause L."/>
            <person name="Puehler A."/>
            <person name="Klenk H.P."/>
            <person name="Richter M."/>
            <person name="Schuler M."/>
            <person name="Gloeckner F.O."/>
            <person name="Meyerdierks A."/>
            <person name="Gottschalk G."/>
            <person name="Amann R."/>
        </authorList>
    </citation>
    <scope>NUCLEOTIDE SEQUENCE [LARGE SCALE GENOMIC DNA]</scope>
    <source>
        <strain evidence="7">ATCC 43914 / DSM 3382 / HRM2</strain>
    </source>
</reference>
<dbReference type="Pfam" id="PF13549">
    <property type="entry name" value="ATP-grasp_5"/>
    <property type="match status" value="1"/>
</dbReference>
<gene>
    <name evidence="6" type="ordered locus">HRM2_46160</name>
</gene>
<dbReference type="RefSeq" id="WP_015906386.1">
    <property type="nucleotide sequence ID" value="NC_012108.1"/>
</dbReference>
<protein>
    <submittedName>
        <fullName evidence="6">Acyl-CoA synthetase</fullName>
    </submittedName>
</protein>
<dbReference type="InterPro" id="IPR011761">
    <property type="entry name" value="ATP-grasp"/>
</dbReference>
<dbReference type="Pfam" id="PF13380">
    <property type="entry name" value="CoA_binding_2"/>
    <property type="match status" value="1"/>
</dbReference>
<keyword evidence="3 4" id="KW-0067">ATP-binding</keyword>
<evidence type="ECO:0000256" key="4">
    <source>
        <dbReference type="PROSITE-ProRule" id="PRU00409"/>
    </source>
</evidence>
<evidence type="ECO:0000313" key="6">
    <source>
        <dbReference type="EMBL" id="ACN17672.1"/>
    </source>
</evidence>
<dbReference type="eggNOG" id="COG1042">
    <property type="taxonomic scope" value="Bacteria"/>
</dbReference>
<dbReference type="PANTHER" id="PTHR43334">
    <property type="entry name" value="ACETATE--COA LIGASE [ADP-FORMING]"/>
    <property type="match status" value="1"/>
</dbReference>
<dbReference type="STRING" id="177437.HRM2_46160"/>
<dbReference type="HOGENOM" id="CLU_007415_2_2_7"/>
<sequence length="724" mass="78468">MKKQNLLEKTKTQDPQTLNERDAKQLLKSYGVPMVMEMTASDIETALAAAQKMGYPVVLKGYGTTLQHKTERGLVHLNLCDAESVRMAATSIMTEAGSELEGLLIQPCLTGQREFVAGMFRDQLFGPVVMFGLGGVFTEAVHDVSLRLAPLSLIDAGEMLNEINAQAMLGRFRGEAGVDRNSIKDILMGLSRLAMEKPDIAEIDINPLIADATGRITAVDALVCFREKEKNTGITSPVDYRRINRFFYPESIAFVGASSTFGKWGYLLPLSTLSWDYKGKVYMVNPTGATLFDQTGYPKVTDIPGPVDLAVVTIPAARVLDLIPQFKAKGIKNMLLITSGFREIGESGLDLEKTLIKEASEAGILVIGPNTMGLCNPHIGLTCLPFPVTPRAGSTALVCQSGNMGLQFLAFAEQQCIGIRGFCGSGNEAMVTIPDYLDAFEMDPLTRIVMLYIESIKDGRRFFDSALRVSRKKPIVLLKGGQSDAGRKAATSHTGAIASDSRVFNAACRQAGIVQVSKSRTLLDVVAAFASQPVPKGNRVAILTLGGGWGVLTADLCSNSGLEVPCLTPGIIQTIDGLLPDFWSRGNPVDIVGTLGLETPTLILEELLKWDGCDAVINLGILGKKFFIKRVISAASTRGAISTQEQDFLLETALKSEEKYIADLVGLIERYQKPIFGVTLYDEEKDRTIYPVGDGIYKGLFYPTPDRAVVALSKMVGYGQFLKS</sequence>
<dbReference type="GO" id="GO:0046872">
    <property type="term" value="F:metal ion binding"/>
    <property type="evidence" value="ECO:0007669"/>
    <property type="project" value="InterPro"/>
</dbReference>
<evidence type="ECO:0000313" key="7">
    <source>
        <dbReference type="Proteomes" id="UP000000442"/>
    </source>
</evidence>
<dbReference type="SMART" id="SM00881">
    <property type="entry name" value="CoA_binding"/>
    <property type="match status" value="1"/>
</dbReference>
<dbReference type="InterPro" id="IPR016102">
    <property type="entry name" value="Succinyl-CoA_synth-like"/>
</dbReference>
<dbReference type="GO" id="GO:0043758">
    <property type="term" value="F:acetate-CoA ligase (ADP-forming) activity"/>
    <property type="evidence" value="ECO:0007669"/>
    <property type="project" value="InterPro"/>
</dbReference>
<dbReference type="InterPro" id="IPR032875">
    <property type="entry name" value="Succ_CoA_lig_flav_dom"/>
</dbReference>
<dbReference type="Gene3D" id="3.30.470.20">
    <property type="entry name" value="ATP-grasp fold, B domain"/>
    <property type="match status" value="1"/>
</dbReference>
<proteinExistence type="predicted"/>
<organism evidence="6 7">
    <name type="scientific">Desulforapulum autotrophicum (strain ATCC 43914 / DSM 3382 / VKM B-1955 / HRM2)</name>
    <name type="common">Desulfobacterium autotrophicum</name>
    <dbReference type="NCBI Taxonomy" id="177437"/>
    <lineage>
        <taxon>Bacteria</taxon>
        <taxon>Pseudomonadati</taxon>
        <taxon>Thermodesulfobacteriota</taxon>
        <taxon>Desulfobacteria</taxon>
        <taxon>Desulfobacterales</taxon>
        <taxon>Desulfobacteraceae</taxon>
        <taxon>Desulforapulum</taxon>
    </lineage>
</organism>
<keyword evidence="7" id="KW-1185">Reference proteome</keyword>
<evidence type="ECO:0000256" key="3">
    <source>
        <dbReference type="ARBA" id="ARBA00022840"/>
    </source>
</evidence>